<evidence type="ECO:0000259" key="2">
    <source>
        <dbReference type="Pfam" id="PF00668"/>
    </source>
</evidence>
<dbReference type="Pfam" id="PF00501">
    <property type="entry name" value="AMP-binding"/>
    <property type="match status" value="1"/>
</dbReference>
<dbReference type="InterPro" id="IPR042099">
    <property type="entry name" value="ANL_N_sf"/>
</dbReference>
<dbReference type="OrthoDB" id="9765680at2"/>
<dbReference type="GO" id="GO:0044550">
    <property type="term" value="P:secondary metabolite biosynthetic process"/>
    <property type="evidence" value="ECO:0007669"/>
    <property type="project" value="TreeGrafter"/>
</dbReference>
<dbReference type="Proteomes" id="UP000322524">
    <property type="component" value="Unassembled WGS sequence"/>
</dbReference>
<dbReference type="GO" id="GO:0031177">
    <property type="term" value="F:phosphopantetheine binding"/>
    <property type="evidence" value="ECO:0007669"/>
    <property type="project" value="TreeGrafter"/>
</dbReference>
<feature type="domain" description="Condensation" evidence="2">
    <location>
        <begin position="28"/>
        <end position="422"/>
    </location>
</feature>
<dbReference type="Gene3D" id="3.30.559.30">
    <property type="entry name" value="Nonribosomal peptide synthetase, condensation domain"/>
    <property type="match status" value="1"/>
</dbReference>
<dbReference type="InterPro" id="IPR000873">
    <property type="entry name" value="AMP-dep_synth/lig_dom"/>
</dbReference>
<dbReference type="GO" id="GO:0003824">
    <property type="term" value="F:catalytic activity"/>
    <property type="evidence" value="ECO:0007669"/>
    <property type="project" value="InterPro"/>
</dbReference>
<dbReference type="SUPFAM" id="SSF56801">
    <property type="entry name" value="Acetyl-CoA synthetase-like"/>
    <property type="match status" value="1"/>
</dbReference>
<sequence>MNYLSKENVHDIFELSLVQKAILENEIVTQVSYEIQMDVEFNQLKSYWEETVRAHDSLRSVYRKLNNRTVQVVLKERPIPIEWVDLHAMEDEKKEVKLQSIAKSHFEEIKIDIGPLIRLSVCRYDEVRTIIIWTQHSLCMDDNSRDRIFNEWMDRAQKIFPTNIQYKSFKEYIDWEASQDGIPAKKYWKEHLRDYKPSPMPLYGGNQNKSNSNKLCTSTSLTNDLSRRLEKIAEKHNVSIEAVALSTWLLLLQVYTGEESVSCGETVSSSANWKGEIVGPFAHVLPIKATLTANQKVDEVLRYIHNQRESIQKNSHVPSQVIRSYTNIAKEVTLFNSIVTVRNSADNKYSIPQLLYIEGRNEIEIIVTVGPNWSIEIFHPNANSLDSLKSLLKFYVTLLENLSKQSNVELYNLNLLSNEEKKLQFEDFNKTNLAIPSLNRLAHQVVEDQARKRPDAIAVVCGMESITYRELNEQANRLAHWLRSQGFGREDLAAILAERGIEMVIGILA</sequence>
<dbReference type="RefSeq" id="WP_148990389.1">
    <property type="nucleotide sequence ID" value="NZ_VTEV01000021.1"/>
</dbReference>
<dbReference type="Gene3D" id="3.30.559.10">
    <property type="entry name" value="Chloramphenicol acetyltransferase-like domain"/>
    <property type="match status" value="1"/>
</dbReference>
<reference evidence="3 4" key="1">
    <citation type="submission" date="2019-08" db="EMBL/GenBank/DDBJ databases">
        <title>Bacillus genomes from the desert of Cuatro Cienegas, Coahuila.</title>
        <authorList>
            <person name="Olmedo-Alvarez G."/>
        </authorList>
    </citation>
    <scope>NUCLEOTIDE SEQUENCE [LARGE SCALE GENOMIC DNA]</scope>
    <source>
        <strain evidence="3 4">CH28_1T</strain>
    </source>
</reference>
<organism evidence="3 4">
    <name type="scientific">Sutcliffiella horikoshii</name>
    <dbReference type="NCBI Taxonomy" id="79883"/>
    <lineage>
        <taxon>Bacteria</taxon>
        <taxon>Bacillati</taxon>
        <taxon>Bacillota</taxon>
        <taxon>Bacilli</taxon>
        <taxon>Bacillales</taxon>
        <taxon>Bacillaceae</taxon>
        <taxon>Sutcliffiella</taxon>
    </lineage>
</organism>
<dbReference type="GO" id="GO:0008610">
    <property type="term" value="P:lipid biosynthetic process"/>
    <property type="evidence" value="ECO:0007669"/>
    <property type="project" value="UniProtKB-ARBA"/>
</dbReference>
<dbReference type="SUPFAM" id="SSF52777">
    <property type="entry name" value="CoA-dependent acyltransferases"/>
    <property type="match status" value="2"/>
</dbReference>
<evidence type="ECO:0000313" key="4">
    <source>
        <dbReference type="Proteomes" id="UP000322524"/>
    </source>
</evidence>
<dbReference type="Pfam" id="PF00668">
    <property type="entry name" value="Condensation"/>
    <property type="match status" value="1"/>
</dbReference>
<dbReference type="EMBL" id="VTEV01000021">
    <property type="protein sequence ID" value="TYS57957.1"/>
    <property type="molecule type" value="Genomic_DNA"/>
</dbReference>
<dbReference type="GO" id="GO:0043041">
    <property type="term" value="P:amino acid activation for nonribosomal peptide biosynthetic process"/>
    <property type="evidence" value="ECO:0007669"/>
    <property type="project" value="TreeGrafter"/>
</dbReference>
<gene>
    <name evidence="3" type="ORF">FZC76_22750</name>
</gene>
<evidence type="ECO:0000313" key="3">
    <source>
        <dbReference type="EMBL" id="TYS57957.1"/>
    </source>
</evidence>
<feature type="domain" description="AMP-dependent synthetase/ligase" evidence="1">
    <location>
        <begin position="447"/>
        <end position="509"/>
    </location>
</feature>
<accession>A0A5D4S2U0</accession>
<comment type="caution">
    <text evidence="3">The sequence shown here is derived from an EMBL/GenBank/DDBJ whole genome shotgun (WGS) entry which is preliminary data.</text>
</comment>
<dbReference type="InterPro" id="IPR001242">
    <property type="entry name" value="Condensation_dom"/>
</dbReference>
<dbReference type="PANTHER" id="PTHR45527">
    <property type="entry name" value="NONRIBOSOMAL PEPTIDE SYNTHETASE"/>
    <property type="match status" value="1"/>
</dbReference>
<name>A0A5D4S2U0_9BACI</name>
<dbReference type="PANTHER" id="PTHR45527:SF1">
    <property type="entry name" value="FATTY ACID SYNTHASE"/>
    <property type="match status" value="1"/>
</dbReference>
<dbReference type="InterPro" id="IPR023213">
    <property type="entry name" value="CAT-like_dom_sf"/>
</dbReference>
<protein>
    <submittedName>
        <fullName evidence="3">AMP-binding protein</fullName>
    </submittedName>
</protein>
<feature type="non-terminal residue" evidence="3">
    <location>
        <position position="509"/>
    </location>
</feature>
<dbReference type="GO" id="GO:0005737">
    <property type="term" value="C:cytoplasm"/>
    <property type="evidence" value="ECO:0007669"/>
    <property type="project" value="TreeGrafter"/>
</dbReference>
<dbReference type="AlphaFoldDB" id="A0A5D4S2U0"/>
<dbReference type="Gene3D" id="3.40.50.12780">
    <property type="entry name" value="N-terminal domain of ligase-like"/>
    <property type="match status" value="1"/>
</dbReference>
<proteinExistence type="predicted"/>
<evidence type="ECO:0000259" key="1">
    <source>
        <dbReference type="Pfam" id="PF00501"/>
    </source>
</evidence>